<feature type="binding site" evidence="20">
    <location>
        <position position="715"/>
    </location>
    <ligand>
        <name>L-glutamate</name>
        <dbReference type="ChEBI" id="CHEBI:29985"/>
    </ligand>
</feature>
<dbReference type="GO" id="GO:0022824">
    <property type="term" value="F:transmitter-gated monoatomic ion channel activity"/>
    <property type="evidence" value="ECO:0007669"/>
    <property type="project" value="UniProtKB-ARBA"/>
</dbReference>
<evidence type="ECO:0000256" key="13">
    <source>
        <dbReference type="ARBA" id="ARBA00023180"/>
    </source>
</evidence>
<evidence type="ECO:0000256" key="11">
    <source>
        <dbReference type="ARBA" id="ARBA00023157"/>
    </source>
</evidence>
<feature type="binding site" evidence="20">
    <location>
        <position position="491"/>
    </location>
    <ligand>
        <name>L-glutamate</name>
        <dbReference type="ChEBI" id="CHEBI:29985"/>
    </ligand>
</feature>
<feature type="signal peptide" evidence="23">
    <location>
        <begin position="1"/>
        <end position="18"/>
    </location>
</feature>
<dbReference type="Ensembl" id="ENSOMYT00000047174.2">
    <property type="protein sequence ID" value="ENSOMYP00000043276.2"/>
    <property type="gene ID" value="ENSOMYG00000019927.2"/>
</dbReference>
<feature type="disulfide bond" evidence="22">
    <location>
        <begin position="728"/>
        <end position="783"/>
    </location>
</feature>
<dbReference type="InterPro" id="IPR001828">
    <property type="entry name" value="ANF_lig-bd_rcpt"/>
</dbReference>
<feature type="chain" id="PRO_5035490213" description="Glutamate receptor" evidence="23">
    <location>
        <begin position="19"/>
        <end position="889"/>
    </location>
</feature>
<keyword evidence="13" id="KW-0325">Glycoprotein</keyword>
<dbReference type="InterPro" id="IPR001508">
    <property type="entry name" value="Iono_Glu_rcpt_met"/>
</dbReference>
<keyword evidence="9 23" id="KW-0472">Membrane</keyword>
<keyword evidence="27" id="KW-1185">Reference proteome</keyword>
<organism evidence="26 27">
    <name type="scientific">Oncorhynchus mykiss</name>
    <name type="common">Rainbow trout</name>
    <name type="synonym">Salmo gairdneri</name>
    <dbReference type="NCBI Taxonomy" id="8022"/>
    <lineage>
        <taxon>Eukaryota</taxon>
        <taxon>Metazoa</taxon>
        <taxon>Chordata</taxon>
        <taxon>Craniata</taxon>
        <taxon>Vertebrata</taxon>
        <taxon>Euteleostomi</taxon>
        <taxon>Actinopterygii</taxon>
        <taxon>Neopterygii</taxon>
        <taxon>Teleostei</taxon>
        <taxon>Protacanthopterygii</taxon>
        <taxon>Salmoniformes</taxon>
        <taxon>Salmonidae</taxon>
        <taxon>Salmoninae</taxon>
        <taxon>Oncorhynchus</taxon>
    </lineage>
</organism>
<feature type="domain" description="Ionotropic glutamate receptor C-terminal" evidence="24">
    <location>
        <begin position="407"/>
        <end position="779"/>
    </location>
</feature>
<dbReference type="Gene3D" id="3.40.190.10">
    <property type="entry name" value="Periplasmic binding protein-like II"/>
    <property type="match status" value="2"/>
</dbReference>
<evidence type="ECO:0000256" key="6">
    <source>
        <dbReference type="ARBA" id="ARBA00022989"/>
    </source>
</evidence>
<feature type="site" description="Interaction with the cone snail toxin Con-ikot-ikot" evidence="21">
    <location>
        <position position="466"/>
    </location>
</feature>
<sequence length="889" mass="99753">MQRSFTLLYTSFLGMCLGSSFPSNINIGGLFPTESHEYDVFRFALSHHQDIPKLVPQVDMVKKGNSFSMTYAFCSQFSKGVYAIIGLYDRKTVNMLMSFCGALHVCFVTPSFPIETANQFVIQLRPELQDTLVGVIDHYGWTKFVYMYSSDSGLSVLQKVLDTAAERSWLVTSVNVETMTEASFLKVFQDLDKRKEGQIIIDCETERLTSILKKIVEQGKNAKSYHYILANLGFLDIDLTDLRKGGANITGFHLVNYTEQNVSRTIQQWMEFENKDAKIPKRRLKYTGALTYDGVKVMSTAFQNLRKQRIDISRRGNAGECLANPPAPWGQGIDIQRALQQVRIDGLTGHIQFNEKGRRTNFTVSVMELAPSGPKKVGYWNEDEKYVSTATFMRGTNDSSYGLQNRTYIVTTILESPYVMLKKNHDQLSGNDKYEGYIVELAAEIAKHVGYHYKLKVVSDGKYGARDPETKMWNGMVGELVYGKADVAVAPLTITLVREEVIDFSKPFMSLGISIMIKKPTKSKPGVFSFLDPLAYEIWMCIVFAYIGVSVVLFLVSRFSPYEWHAEDYEEEQNQEQTNEFGIFNSLWFSLGAFMQQGCDISPRSLSGRIVGGVWWFFTLIIISSYTANLAAFLTVERMVSPIESAEDLAKQTEIAYGTLDAGSTKEFFRRSKIAVFEKMWSYMKSADPSVFVKTTDEGVMRVRKSKGRYAYLLESTMNEYIEQRKPCDTMKVGGNLDSKGYGIATPKGSPLRNPVNLAVLKLNEQGLLDKLKNKWWYDKGECGSGGGDSKDKTSALSLSNVAGVFYILIGGLGLAMLVALVEFCYKSRTESQRMKVSTAILSMFLTPLPSLAHFPSNGRILTHDFPETVQTLSCMSHTASMGLSASGM</sequence>
<feature type="transmembrane region" description="Helical" evidence="23">
    <location>
        <begin position="614"/>
        <end position="636"/>
    </location>
</feature>
<feature type="transmembrane region" description="Helical" evidence="23">
    <location>
        <begin position="804"/>
        <end position="826"/>
    </location>
</feature>
<evidence type="ECO:0000259" key="24">
    <source>
        <dbReference type="SMART" id="SM00079"/>
    </source>
</evidence>
<evidence type="ECO:0000256" key="9">
    <source>
        <dbReference type="ARBA" id="ARBA00023136"/>
    </source>
</evidence>
<evidence type="ECO:0000256" key="4">
    <source>
        <dbReference type="ARBA" id="ARBA00022692"/>
    </source>
</evidence>
<keyword evidence="5 23" id="KW-0732">Signal</keyword>
<reference evidence="26" key="3">
    <citation type="submission" date="2025-09" db="UniProtKB">
        <authorList>
            <consortium name="Ensembl"/>
        </authorList>
    </citation>
    <scope>IDENTIFICATION</scope>
</reference>
<evidence type="ECO:0000256" key="12">
    <source>
        <dbReference type="ARBA" id="ARBA00023170"/>
    </source>
</evidence>
<evidence type="ECO:0000256" key="14">
    <source>
        <dbReference type="ARBA" id="ARBA00023257"/>
    </source>
</evidence>
<name>A0A8C7QY12_ONCMY</name>
<dbReference type="SMART" id="SM00079">
    <property type="entry name" value="PBPe"/>
    <property type="match status" value="1"/>
</dbReference>
<keyword evidence="11 22" id="KW-1015">Disulfide bond</keyword>
<feature type="binding site" evidence="20">
    <location>
        <position position="665"/>
    </location>
    <ligand>
        <name>L-glutamate</name>
        <dbReference type="ChEBI" id="CHEBI:29985"/>
    </ligand>
</feature>
<feature type="binding site" evidence="20">
    <location>
        <position position="493"/>
    </location>
    <ligand>
        <name>L-glutamate</name>
        <dbReference type="ChEBI" id="CHEBI:29985"/>
    </ligand>
</feature>
<comment type="function">
    <text evidence="23">Receptor for glutamate that functions as a ligand-gated ion channel in the central nervous system and plays an important role in excitatory synaptic transmission. L-glutamate acts as an excitatory neurotransmitter at many synapses in the central nervous system.</text>
</comment>
<dbReference type="GO" id="GO:0007166">
    <property type="term" value="P:cell surface receptor signaling pathway"/>
    <property type="evidence" value="ECO:0007669"/>
    <property type="project" value="UniProtKB-ARBA"/>
</dbReference>
<dbReference type="FunFam" id="3.40.190.10:FF:000666">
    <property type="entry name" value="Glutamate receptor, ionotropic, AMPA 2a"/>
    <property type="match status" value="1"/>
</dbReference>
<evidence type="ECO:0000256" key="21">
    <source>
        <dbReference type="PIRSR" id="PIRSR601508-2"/>
    </source>
</evidence>
<dbReference type="Gene3D" id="3.40.50.2300">
    <property type="match status" value="2"/>
</dbReference>
<comment type="catalytic activity">
    <reaction evidence="19">
        <text>Ca(2+)(in) = Ca(2+)(out)</text>
        <dbReference type="Rhea" id="RHEA:29671"/>
        <dbReference type="ChEBI" id="CHEBI:29108"/>
    </reaction>
</comment>
<evidence type="ECO:0000256" key="2">
    <source>
        <dbReference type="ARBA" id="ARBA00022475"/>
    </source>
</evidence>
<evidence type="ECO:0000256" key="23">
    <source>
        <dbReference type="RuleBase" id="RU367118"/>
    </source>
</evidence>
<dbReference type="SUPFAM" id="SSF81324">
    <property type="entry name" value="Voltage-gated potassium channels"/>
    <property type="match status" value="1"/>
</dbReference>
<feature type="disulfide bond" evidence="22">
    <location>
        <begin position="74"/>
        <end position="321"/>
    </location>
</feature>
<protein>
    <recommendedName>
        <fullName evidence="23">Glutamate receptor</fullName>
    </recommendedName>
</protein>
<feature type="site" description="Interaction with the cone snail toxin Con-ikot-ikot" evidence="21">
    <location>
        <position position="762"/>
    </location>
</feature>
<dbReference type="InterPro" id="IPR019594">
    <property type="entry name" value="Glu/Gly-bd"/>
</dbReference>
<comment type="similarity">
    <text evidence="23">Belongs to the glutamate-gated ion channel (TC 1.A.10.1) family.</text>
</comment>
<keyword evidence="16" id="KW-0449">Lipoprotein</keyword>
<dbReference type="Pfam" id="PF10613">
    <property type="entry name" value="Lig_chan-Glu_bd"/>
    <property type="match status" value="1"/>
</dbReference>
<evidence type="ECO:0000256" key="18">
    <source>
        <dbReference type="ARBA" id="ARBA00034104"/>
    </source>
</evidence>
<evidence type="ECO:0000256" key="3">
    <source>
        <dbReference type="ARBA" id="ARBA00022553"/>
    </source>
</evidence>
<evidence type="ECO:0000256" key="20">
    <source>
        <dbReference type="PIRSR" id="PIRSR601508-1"/>
    </source>
</evidence>
<evidence type="ECO:0000256" key="10">
    <source>
        <dbReference type="ARBA" id="ARBA00023139"/>
    </source>
</evidence>
<dbReference type="FunFam" id="3.40.190.10:FF:000001">
    <property type="entry name" value="Glutamate receptor ionotropic, kainate 2"/>
    <property type="match status" value="1"/>
</dbReference>
<keyword evidence="3" id="KW-0597">Phosphoprotein</keyword>
<evidence type="ECO:0000256" key="8">
    <source>
        <dbReference type="ARBA" id="ARBA00023065"/>
    </source>
</evidence>
<dbReference type="InterPro" id="IPR001320">
    <property type="entry name" value="Iontro_rcpt_C"/>
</dbReference>
<comment type="subcellular location">
    <subcellularLocation>
        <location evidence="18 23">Postsynaptic cell membrane</location>
        <topology evidence="18 23">Multi-pass membrane protein</topology>
    </subcellularLocation>
</comment>
<dbReference type="SUPFAM" id="SSF53822">
    <property type="entry name" value="Periplasmic binding protein-like I"/>
    <property type="match status" value="1"/>
</dbReference>
<accession>A0A8C7QY12</accession>
<keyword evidence="15 23" id="KW-1071">Ligand-gated ion channel</keyword>
<evidence type="ECO:0000256" key="19">
    <source>
        <dbReference type="ARBA" id="ARBA00036634"/>
    </source>
</evidence>
<dbReference type="AlphaFoldDB" id="A0A8C7QY12"/>
<dbReference type="InterPro" id="IPR028082">
    <property type="entry name" value="Peripla_BP_I"/>
</dbReference>
<dbReference type="InterPro" id="IPR015683">
    <property type="entry name" value="Ionotropic_Glu_rcpt"/>
</dbReference>
<evidence type="ECO:0000256" key="22">
    <source>
        <dbReference type="PIRSR" id="PIRSR601508-3"/>
    </source>
</evidence>
<dbReference type="CDD" id="cd13729">
    <property type="entry name" value="PBP2_iGluR_AMPA_GluR1"/>
    <property type="match status" value="1"/>
</dbReference>
<dbReference type="Proteomes" id="UP000694395">
    <property type="component" value="Chromosome 31"/>
</dbReference>
<keyword evidence="12 23" id="KW-0675">Receptor</keyword>
<dbReference type="FunFam" id="3.40.50.2300:FF:000004">
    <property type="entry name" value="Glutamate receptor, ionotropic, AMPA 2"/>
    <property type="match status" value="1"/>
</dbReference>
<feature type="binding site" evidence="20">
    <location>
        <position position="664"/>
    </location>
    <ligand>
        <name>L-glutamate</name>
        <dbReference type="ChEBI" id="CHEBI:29985"/>
    </ligand>
</feature>
<dbReference type="FunFam" id="1.10.287.70:FF:000067">
    <property type="entry name" value="glutamate receptor 2 isoform X1"/>
    <property type="match status" value="1"/>
</dbReference>
<feature type="site" description="Interaction with the cone snail toxin Con-ikot-ikot" evidence="21">
    <location>
        <position position="670"/>
    </location>
</feature>
<feature type="domain" description="Ionotropic glutamate receptor L-glutamate and glycine-binding" evidence="25">
    <location>
        <begin position="417"/>
        <end position="482"/>
    </location>
</feature>
<keyword evidence="17 23" id="KW-0407">Ion channel</keyword>
<evidence type="ECO:0000256" key="1">
    <source>
        <dbReference type="ARBA" id="ARBA00022448"/>
    </source>
</evidence>
<evidence type="ECO:0000256" key="5">
    <source>
        <dbReference type="ARBA" id="ARBA00022729"/>
    </source>
</evidence>
<keyword evidence="6 23" id="KW-1133">Transmembrane helix</keyword>
<evidence type="ECO:0000259" key="25">
    <source>
        <dbReference type="SMART" id="SM00918"/>
    </source>
</evidence>
<evidence type="ECO:0000256" key="7">
    <source>
        <dbReference type="ARBA" id="ARBA00023018"/>
    </source>
</evidence>
<evidence type="ECO:0000313" key="26">
    <source>
        <dbReference type="Ensembl" id="ENSOMYP00000043276.2"/>
    </source>
</evidence>
<dbReference type="Gene3D" id="1.10.287.70">
    <property type="match status" value="2"/>
</dbReference>
<evidence type="ECO:0000256" key="16">
    <source>
        <dbReference type="ARBA" id="ARBA00023288"/>
    </source>
</evidence>
<keyword evidence="4 23" id="KW-0812">Transmembrane</keyword>
<dbReference type="GeneTree" id="ENSGT00940000157342"/>
<evidence type="ECO:0000313" key="27">
    <source>
        <dbReference type="Proteomes" id="UP000694395"/>
    </source>
</evidence>
<dbReference type="SUPFAM" id="SSF53850">
    <property type="entry name" value="Periplasmic binding protein-like II"/>
    <property type="match status" value="1"/>
</dbReference>
<reference evidence="26" key="1">
    <citation type="submission" date="2020-07" db="EMBL/GenBank/DDBJ databases">
        <title>A long reads based de novo assembly of the rainbow trout Arlee double haploid line genome.</title>
        <authorList>
            <person name="Gao G."/>
            <person name="Palti Y."/>
        </authorList>
    </citation>
    <scope>NUCLEOTIDE SEQUENCE [LARGE SCALE GENOMIC DNA]</scope>
</reference>
<keyword evidence="2 23" id="KW-1003">Cell membrane</keyword>
<keyword evidence="1 23" id="KW-0813">Transport</keyword>
<keyword evidence="14 23" id="KW-0628">Postsynaptic cell membrane</keyword>
<dbReference type="GO" id="GO:0045211">
    <property type="term" value="C:postsynaptic membrane"/>
    <property type="evidence" value="ECO:0007669"/>
    <property type="project" value="UniProtKB-SubCell"/>
</dbReference>
<proteinExistence type="inferred from homology"/>
<dbReference type="Pfam" id="PF01094">
    <property type="entry name" value="ANF_receptor"/>
    <property type="match status" value="1"/>
</dbReference>
<evidence type="ECO:0000256" key="15">
    <source>
        <dbReference type="ARBA" id="ARBA00023286"/>
    </source>
</evidence>
<keyword evidence="7 23" id="KW-0770">Synapse</keyword>
<reference evidence="26" key="2">
    <citation type="submission" date="2025-08" db="UniProtKB">
        <authorList>
            <consortium name="Ensembl"/>
        </authorList>
    </citation>
    <scope>IDENTIFICATION</scope>
</reference>
<dbReference type="PANTHER" id="PTHR18966">
    <property type="entry name" value="IONOTROPIC GLUTAMATE RECEPTOR"/>
    <property type="match status" value="1"/>
</dbReference>
<keyword evidence="8 23" id="KW-0406">Ion transport</keyword>
<dbReference type="SMART" id="SM00918">
    <property type="entry name" value="Lig_chan-Glu_bd"/>
    <property type="match status" value="1"/>
</dbReference>
<keyword evidence="10" id="KW-0564">Palmitate</keyword>
<feature type="site" description="Crucial to convey clamshell closure to channel opening" evidence="21">
    <location>
        <position position="643"/>
    </location>
</feature>
<evidence type="ECO:0000256" key="17">
    <source>
        <dbReference type="ARBA" id="ARBA00023303"/>
    </source>
</evidence>
<dbReference type="Pfam" id="PF00060">
    <property type="entry name" value="Lig_chan"/>
    <property type="match status" value="1"/>
</dbReference>
<feature type="transmembrane region" description="Helical" evidence="23">
    <location>
        <begin position="534"/>
        <end position="556"/>
    </location>
</feature>
<dbReference type="PRINTS" id="PR00177">
    <property type="entry name" value="NMDARECEPTOR"/>
</dbReference>
<feature type="binding site" evidence="20">
    <location>
        <position position="498"/>
    </location>
    <ligand>
        <name>L-glutamate</name>
        <dbReference type="ChEBI" id="CHEBI:29985"/>
    </ligand>
</feature>